<feature type="binding site" evidence="15">
    <location>
        <position position="511"/>
    </location>
    <ligand>
        <name>L-glutamate</name>
        <dbReference type="ChEBI" id="CHEBI:29985"/>
    </ligand>
</feature>
<dbReference type="SUPFAM" id="SSF81324">
    <property type="entry name" value="Voltage-gated potassium channels"/>
    <property type="match status" value="1"/>
</dbReference>
<feature type="transmembrane region" description="Helical" evidence="19">
    <location>
        <begin position="557"/>
        <end position="576"/>
    </location>
</feature>
<evidence type="ECO:0000256" key="14">
    <source>
        <dbReference type="ARBA" id="ARBA00034104"/>
    </source>
</evidence>
<dbReference type="CDD" id="cd13715">
    <property type="entry name" value="PBP2_iGluR_AMPA"/>
    <property type="match status" value="1"/>
</dbReference>
<evidence type="ECO:0000256" key="7">
    <source>
        <dbReference type="ARBA" id="ARBA00023065"/>
    </source>
</evidence>
<dbReference type="EMBL" id="AY289942">
    <property type="protein sequence ID" value="AAP41206.1"/>
    <property type="molecule type" value="mRNA"/>
</dbReference>
<dbReference type="InterPro" id="IPR001320">
    <property type="entry name" value="Iontro_rcpt_C"/>
</dbReference>
<feature type="region of interest" description="Disordered" evidence="18">
    <location>
        <begin position="863"/>
        <end position="906"/>
    </location>
</feature>
<evidence type="ECO:0000256" key="11">
    <source>
        <dbReference type="ARBA" id="ARBA00023257"/>
    </source>
</evidence>
<evidence type="ECO:0000259" key="21">
    <source>
        <dbReference type="SMART" id="SM00079"/>
    </source>
</evidence>
<evidence type="ECO:0000256" key="16">
    <source>
        <dbReference type="PIRSR" id="PIRSR601508-2"/>
    </source>
</evidence>
<dbReference type="PANTHER" id="PTHR18966">
    <property type="entry name" value="IONOTROPIC GLUTAMATE RECEPTOR"/>
    <property type="match status" value="1"/>
</dbReference>
<dbReference type="GO" id="GO:0007166">
    <property type="term" value="P:cell surface receptor signaling pathway"/>
    <property type="evidence" value="ECO:0007669"/>
    <property type="project" value="UniProtKB-ARBA"/>
</dbReference>
<protein>
    <submittedName>
        <fullName evidence="23">Glutamate receptor subunit protein GluR4</fullName>
    </submittedName>
</protein>
<keyword evidence="5 19" id="KW-1133">Transmembrane helix</keyword>
<keyword evidence="2" id="KW-1003">Cell membrane</keyword>
<feature type="binding site" evidence="15">
    <location>
        <position position="680"/>
    </location>
    <ligand>
        <name>L-glutamate</name>
        <dbReference type="ChEBI" id="CHEBI:29985"/>
    </ligand>
</feature>
<keyword evidence="10" id="KW-0325">Glycoprotein</keyword>
<comment type="subcellular location">
    <subcellularLocation>
        <location evidence="14">Postsynaptic cell membrane</location>
        <topology evidence="14">Multi-pass membrane protein</topology>
    </subcellularLocation>
</comment>
<dbReference type="Pfam" id="PF10613">
    <property type="entry name" value="Lig_chan-Glu_bd"/>
    <property type="match status" value="1"/>
</dbReference>
<evidence type="ECO:0000256" key="20">
    <source>
        <dbReference type="SAM" id="SignalP"/>
    </source>
</evidence>
<dbReference type="CDD" id="cd06380">
    <property type="entry name" value="PBP1_iGluR_AMPA"/>
    <property type="match status" value="1"/>
</dbReference>
<accession>Q7Z1H6</accession>
<dbReference type="SMART" id="SM00918">
    <property type="entry name" value="Lig_chan-Glu_bd"/>
    <property type="match status" value="1"/>
</dbReference>
<dbReference type="FunFam" id="3.40.190.10:FF:000087">
    <property type="entry name" value="glutamate receptor 4 isoform X2"/>
    <property type="match status" value="1"/>
</dbReference>
<dbReference type="AlphaFoldDB" id="Q7Z1H6"/>
<dbReference type="Pfam" id="PF00060">
    <property type="entry name" value="Lig_chan"/>
    <property type="match status" value="1"/>
</dbReference>
<evidence type="ECO:0000256" key="3">
    <source>
        <dbReference type="ARBA" id="ARBA00022692"/>
    </source>
</evidence>
<dbReference type="Gene3D" id="3.40.50.2300">
    <property type="match status" value="2"/>
</dbReference>
<keyword evidence="11" id="KW-0628">Postsynaptic cell membrane</keyword>
<evidence type="ECO:0000256" key="17">
    <source>
        <dbReference type="PIRSR" id="PIRSR601508-3"/>
    </source>
</evidence>
<feature type="domain" description="Ionotropic glutamate receptor L-glutamate and glycine-binding" evidence="22">
    <location>
        <begin position="435"/>
        <end position="502"/>
    </location>
</feature>
<evidence type="ECO:0000256" key="12">
    <source>
        <dbReference type="ARBA" id="ARBA00023286"/>
    </source>
</evidence>
<dbReference type="GO" id="GO:0022824">
    <property type="term" value="F:transmitter-gated monoatomic ion channel activity"/>
    <property type="evidence" value="ECO:0007669"/>
    <property type="project" value="UniProtKB-ARBA"/>
</dbReference>
<dbReference type="SMART" id="SM00079">
    <property type="entry name" value="PBPe"/>
    <property type="match status" value="1"/>
</dbReference>
<evidence type="ECO:0000256" key="6">
    <source>
        <dbReference type="ARBA" id="ARBA00023018"/>
    </source>
</evidence>
<feature type="signal peptide" evidence="20">
    <location>
        <begin position="1"/>
        <end position="24"/>
    </location>
</feature>
<evidence type="ECO:0000256" key="9">
    <source>
        <dbReference type="ARBA" id="ARBA00023170"/>
    </source>
</evidence>
<feature type="binding site" evidence="15">
    <location>
        <position position="513"/>
    </location>
    <ligand>
        <name>L-glutamate</name>
        <dbReference type="ChEBI" id="CHEBI:29985"/>
    </ligand>
</feature>
<dbReference type="SUPFAM" id="SSF53850">
    <property type="entry name" value="Periplasmic binding protein-like II"/>
    <property type="match status" value="1"/>
</dbReference>
<keyword evidence="4 20" id="KW-0732">Signal</keyword>
<evidence type="ECO:0000256" key="13">
    <source>
        <dbReference type="ARBA" id="ARBA00023303"/>
    </source>
</evidence>
<feature type="binding site" evidence="15">
    <location>
        <position position="729"/>
    </location>
    <ligand>
        <name>L-glutamate</name>
        <dbReference type="ChEBI" id="CHEBI:29985"/>
    </ligand>
</feature>
<evidence type="ECO:0000259" key="22">
    <source>
        <dbReference type="SMART" id="SM00918"/>
    </source>
</evidence>
<dbReference type="Gene3D" id="3.40.190.10">
    <property type="entry name" value="Periplasmic binding protein-like II"/>
    <property type="match status" value="2"/>
</dbReference>
<dbReference type="Gene3D" id="1.10.287.70">
    <property type="match status" value="1"/>
</dbReference>
<dbReference type="FunFam" id="3.40.190.10:FF:000001">
    <property type="entry name" value="Glutamate receptor ionotropic, kainate 2"/>
    <property type="match status" value="1"/>
</dbReference>
<dbReference type="Pfam" id="PF01094">
    <property type="entry name" value="ANF_receptor"/>
    <property type="match status" value="1"/>
</dbReference>
<dbReference type="GO" id="GO:0045211">
    <property type="term" value="C:postsynaptic membrane"/>
    <property type="evidence" value="ECO:0007669"/>
    <property type="project" value="UniProtKB-SubCell"/>
</dbReference>
<sequence>MERVRALVFAALVCILILVQVTAGYKYKIPIGLIFDERSPTLERSVLQHLREHSDNNNYFTLETQVHRLDTSDSYNVSRALCSLLSGGAVTIIGDIRPQALDTVIDYADDTQIPFIFLNNPADPKRWSDDRRSMQVYMEPSLTKAIVGMVYTWYRWRRFYYIYDQLDSITRIEQTHDFLHEFPRDYRYATPDVQPHRVDGAHQCLRLLLDIFENNRGEDVRVVLDIPPEDTQWVITQLVEDKDIHKIRFHFIIPYLSLRSIFLESFITGGVNITGFEIFEEGKSLQYRRKNPNTIKVRDHIAADTAQLLEQSLMMLQRHQGSASVFGNVNGWQLSQEMTCLPQLRWRWRYGRALAKVFQNTTFHGRSGYVQFDSTGQRTELSVEVQEVTMYRGLTIVGTWDKDGFQAHGEEQVLDKANRTIDNRTRIVTSIDEEPYLMKVVAPIQGLPVTGRHRFEGYCSDLAELVAENVGYDYHIRFVKDGEYGKKEPDGTWNGVIGELTRHEADIAIAPLTITSDREKVLDFTKPFMSLGISLMIKKPVDTDPHVFSFMQPLSREIWLCTVFAFIGVSVVLFLVSRFSSEEWQLDSDSKLENDFTIGNSLWFSLGAFMQQGCDVLPKSVSGRIVTSVWWFFTLIIISSYTANLAAFLTTMRMSGSIRSAEDLVKQTEIKYGPYRGGSTYMFFNQTTVSLYQRMWSFMTSQPDVFVENNDKGIDRVRDSHGKYVFLIESTLNEYYSSRYPCNTMKAGSNLDSKGYGIATPMGSDIRDKLTLAILQLREDGVLDELKKTWWVEKSQCPLESSAKDTDASLTLSKVAGIFYILVAGLALSVFSVILEFLYKTKVDSRKQNVSFGSEARSKFRLSISGHSEDDPNEQRTPLRSTTTTFTTAHSPLDEGTSLCKTQTLV</sequence>
<dbReference type="FunFam" id="1.10.287.70:FF:000105">
    <property type="entry name" value="Eye-enriched kainate receptor, isoform A"/>
    <property type="match status" value="1"/>
</dbReference>
<feature type="disulfide bond" evidence="17">
    <location>
        <begin position="742"/>
        <end position="797"/>
    </location>
</feature>
<keyword evidence="8 19" id="KW-0472">Membrane</keyword>
<dbReference type="SUPFAM" id="SSF53822">
    <property type="entry name" value="Periplasmic binding protein-like I"/>
    <property type="match status" value="1"/>
</dbReference>
<proteinExistence type="evidence at transcript level"/>
<dbReference type="InterPro" id="IPR019594">
    <property type="entry name" value="Glu/Gly-bd"/>
</dbReference>
<dbReference type="InterPro" id="IPR001508">
    <property type="entry name" value="Iono_Glu_rcpt_met"/>
</dbReference>
<reference evidence="23" key="1">
    <citation type="submission" date="2003-05" db="EMBL/GenBank/DDBJ databases">
        <title>Molecular cloning and characterization of Aplysia californica glutamate receptor subunit genes.</title>
        <authorList>
            <person name="Boulter J."/>
            <person name="Chun S."/>
            <person name="Martin K."/>
            <person name="Glanzman D."/>
        </authorList>
    </citation>
    <scope>NUCLEOTIDE SEQUENCE</scope>
</reference>
<keyword evidence="12" id="KW-1071">Ligand-gated ion channel</keyword>
<evidence type="ECO:0000256" key="18">
    <source>
        <dbReference type="SAM" id="MobiDB-lite"/>
    </source>
</evidence>
<keyword evidence="3 19" id="KW-0812">Transmembrane</keyword>
<evidence type="ECO:0000256" key="4">
    <source>
        <dbReference type="ARBA" id="ARBA00022729"/>
    </source>
</evidence>
<keyword evidence="17" id="KW-1015">Disulfide bond</keyword>
<feature type="binding site" evidence="15">
    <location>
        <position position="679"/>
    </location>
    <ligand>
        <name>L-glutamate</name>
        <dbReference type="ChEBI" id="CHEBI:29985"/>
    </ligand>
</feature>
<keyword evidence="6" id="KW-0770">Synapse</keyword>
<evidence type="ECO:0000256" key="15">
    <source>
        <dbReference type="PIRSR" id="PIRSR601508-1"/>
    </source>
</evidence>
<feature type="transmembrane region" description="Helical" evidence="19">
    <location>
        <begin position="629"/>
        <end position="649"/>
    </location>
</feature>
<evidence type="ECO:0000256" key="10">
    <source>
        <dbReference type="ARBA" id="ARBA00023180"/>
    </source>
</evidence>
<dbReference type="InterPro" id="IPR028082">
    <property type="entry name" value="Peripla_BP_I"/>
</dbReference>
<evidence type="ECO:0000256" key="2">
    <source>
        <dbReference type="ARBA" id="ARBA00022475"/>
    </source>
</evidence>
<name>Q7Z1H6_APLCA</name>
<evidence type="ECO:0000256" key="19">
    <source>
        <dbReference type="SAM" id="Phobius"/>
    </source>
</evidence>
<evidence type="ECO:0000256" key="5">
    <source>
        <dbReference type="ARBA" id="ARBA00022989"/>
    </source>
</evidence>
<feature type="chain" id="PRO_5004295205" evidence="20">
    <location>
        <begin position="25"/>
        <end position="906"/>
    </location>
</feature>
<dbReference type="InterPro" id="IPR015683">
    <property type="entry name" value="Ionotropic_Glu_rcpt"/>
</dbReference>
<feature type="site" description="Crucial to convey clamshell closure to channel opening" evidence="16">
    <location>
        <position position="658"/>
    </location>
</feature>
<organism evidence="23">
    <name type="scientific">Aplysia californica</name>
    <name type="common">California sea hare</name>
    <dbReference type="NCBI Taxonomy" id="6500"/>
    <lineage>
        <taxon>Eukaryota</taxon>
        <taxon>Metazoa</taxon>
        <taxon>Spiralia</taxon>
        <taxon>Lophotrochozoa</taxon>
        <taxon>Mollusca</taxon>
        <taxon>Gastropoda</taxon>
        <taxon>Heterobranchia</taxon>
        <taxon>Euthyneura</taxon>
        <taxon>Tectipleura</taxon>
        <taxon>Aplysiida</taxon>
        <taxon>Aplysioidea</taxon>
        <taxon>Aplysiidae</taxon>
        <taxon>Aplysia</taxon>
    </lineage>
</organism>
<dbReference type="OrthoDB" id="5984008at2759"/>
<keyword evidence="1" id="KW-0813">Transport</keyword>
<feature type="binding site" evidence="15">
    <location>
        <position position="518"/>
    </location>
    <ligand>
        <name>L-glutamate</name>
        <dbReference type="ChEBI" id="CHEBI:29985"/>
    </ligand>
</feature>
<keyword evidence="9 23" id="KW-0675">Receptor</keyword>
<feature type="transmembrane region" description="Helical" evidence="19">
    <location>
        <begin position="818"/>
        <end position="839"/>
    </location>
</feature>
<evidence type="ECO:0000256" key="8">
    <source>
        <dbReference type="ARBA" id="ARBA00023136"/>
    </source>
</evidence>
<dbReference type="InterPro" id="IPR001828">
    <property type="entry name" value="ANF_lig-bd_rcpt"/>
</dbReference>
<feature type="domain" description="Ionotropic glutamate receptor C-terminal" evidence="21">
    <location>
        <begin position="425"/>
        <end position="793"/>
    </location>
</feature>
<dbReference type="PRINTS" id="PR00177">
    <property type="entry name" value="NMDARECEPTOR"/>
</dbReference>
<evidence type="ECO:0000313" key="23">
    <source>
        <dbReference type="EMBL" id="AAP41206.1"/>
    </source>
</evidence>
<keyword evidence="7" id="KW-0406">Ion transport</keyword>
<keyword evidence="13" id="KW-0407">Ion channel</keyword>
<evidence type="ECO:0000256" key="1">
    <source>
        <dbReference type="ARBA" id="ARBA00022448"/>
    </source>
</evidence>